<dbReference type="Proteomes" id="UP001233999">
    <property type="component" value="Unassembled WGS sequence"/>
</dbReference>
<name>A0AAD8ALE3_DIPPU</name>
<sequence>LYHIFLFHYLSWVWYSIFFSYEISVYQLSCLLFHTCLLMETKNRENYFKYSSMFLITMSPLLLLAIFNSY</sequence>
<comment type="caution">
    <text evidence="2">The sequence shown here is derived from an EMBL/GenBank/DDBJ whole genome shotgun (WGS) entry which is preliminary data.</text>
</comment>
<feature type="transmembrane region" description="Helical" evidence="1">
    <location>
        <begin position="47"/>
        <end position="67"/>
    </location>
</feature>
<reference evidence="2" key="2">
    <citation type="submission" date="2023-05" db="EMBL/GenBank/DDBJ databases">
        <authorList>
            <person name="Fouks B."/>
        </authorList>
    </citation>
    <scope>NUCLEOTIDE SEQUENCE</scope>
    <source>
        <strain evidence="2">Stay&amp;Tobe</strain>
        <tissue evidence="2">Testes</tissue>
    </source>
</reference>
<accession>A0AAD8ALE3</accession>
<gene>
    <name evidence="2" type="ORF">L9F63_000599</name>
</gene>
<organism evidence="2 3">
    <name type="scientific">Diploptera punctata</name>
    <name type="common">Pacific beetle cockroach</name>
    <dbReference type="NCBI Taxonomy" id="6984"/>
    <lineage>
        <taxon>Eukaryota</taxon>
        <taxon>Metazoa</taxon>
        <taxon>Ecdysozoa</taxon>
        <taxon>Arthropoda</taxon>
        <taxon>Hexapoda</taxon>
        <taxon>Insecta</taxon>
        <taxon>Pterygota</taxon>
        <taxon>Neoptera</taxon>
        <taxon>Polyneoptera</taxon>
        <taxon>Dictyoptera</taxon>
        <taxon>Blattodea</taxon>
        <taxon>Blaberoidea</taxon>
        <taxon>Blaberidae</taxon>
        <taxon>Diplopterinae</taxon>
        <taxon>Diploptera</taxon>
    </lineage>
</organism>
<proteinExistence type="predicted"/>
<keyword evidence="3" id="KW-1185">Reference proteome</keyword>
<evidence type="ECO:0000313" key="2">
    <source>
        <dbReference type="EMBL" id="KAJ9601248.1"/>
    </source>
</evidence>
<evidence type="ECO:0000256" key="1">
    <source>
        <dbReference type="SAM" id="Phobius"/>
    </source>
</evidence>
<keyword evidence="1" id="KW-1133">Transmembrane helix</keyword>
<keyword evidence="1" id="KW-0812">Transmembrane</keyword>
<dbReference type="AlphaFoldDB" id="A0AAD8ALE3"/>
<reference evidence="2" key="1">
    <citation type="journal article" date="2023" name="IScience">
        <title>Live-bearing cockroach genome reveals convergent evolutionary mechanisms linked to viviparity in insects and beyond.</title>
        <authorList>
            <person name="Fouks B."/>
            <person name="Harrison M.C."/>
            <person name="Mikhailova A.A."/>
            <person name="Marchal E."/>
            <person name="English S."/>
            <person name="Carruthers M."/>
            <person name="Jennings E.C."/>
            <person name="Chiamaka E.L."/>
            <person name="Frigard R.A."/>
            <person name="Pippel M."/>
            <person name="Attardo G.M."/>
            <person name="Benoit J.B."/>
            <person name="Bornberg-Bauer E."/>
            <person name="Tobe S.S."/>
        </authorList>
    </citation>
    <scope>NUCLEOTIDE SEQUENCE</scope>
    <source>
        <strain evidence="2">Stay&amp;Tobe</strain>
    </source>
</reference>
<protein>
    <submittedName>
        <fullName evidence="2">Uncharacterized protein</fullName>
    </submittedName>
</protein>
<feature type="transmembrane region" description="Helical" evidence="1">
    <location>
        <begin position="12"/>
        <end position="35"/>
    </location>
</feature>
<feature type="non-terminal residue" evidence="2">
    <location>
        <position position="70"/>
    </location>
</feature>
<feature type="non-terminal residue" evidence="2">
    <location>
        <position position="1"/>
    </location>
</feature>
<dbReference type="EMBL" id="JASPKZ010000026">
    <property type="protein sequence ID" value="KAJ9601248.1"/>
    <property type="molecule type" value="Genomic_DNA"/>
</dbReference>
<keyword evidence="1" id="KW-0472">Membrane</keyword>
<evidence type="ECO:0000313" key="3">
    <source>
        <dbReference type="Proteomes" id="UP001233999"/>
    </source>
</evidence>